<evidence type="ECO:0000313" key="1">
    <source>
        <dbReference type="EMBL" id="MBB1069609.1"/>
    </source>
</evidence>
<evidence type="ECO:0000313" key="2">
    <source>
        <dbReference type="Proteomes" id="UP000518316"/>
    </source>
</evidence>
<name>A0A7W3TRK8_9LACO</name>
<dbReference type="Proteomes" id="UP000518316">
    <property type="component" value="Unassembled WGS sequence"/>
</dbReference>
<protein>
    <submittedName>
        <fullName evidence="1">Abi family protein</fullName>
    </submittedName>
</protein>
<dbReference type="PIRSF" id="PIRSF034934">
    <property type="entry name" value="AbiF_AbiD"/>
    <property type="match status" value="1"/>
</dbReference>
<proteinExistence type="predicted"/>
<dbReference type="Pfam" id="PF07751">
    <property type="entry name" value="Abi_2"/>
    <property type="match status" value="1"/>
</dbReference>
<gene>
    <name evidence="1" type="ORF">H5S40_05535</name>
</gene>
<sequence length="325" mass="38523">MEAFLFVEKEFKLLEQQLEIIKSRGINISDDNKVKDYLLTNNYYNIINGYSKPFLRGREDYLPGTKFNEIKYLYFFDEEIKRLLFHGILLAEHHIKSVLAYRFAEAYPNKKYAYLDVDSFDHSKSISIAYIVNRLNQIIKKNKRYHNNAISHYAEHYHDVPIWVLVDFIDFGELQTLLKVLEKPIQNKIARDLTKFIRDNIPDFETVFPPETMLSLIANIHEVRNICAHNKRLIYFKCREDSLYFSALDEKYNISPADERRGVYTTFLSLQCFLSKTEYAELNNSIRKRIRHILTKQINTIDINSIITLYGFPNDWYNLPSISQG</sequence>
<reference evidence="1 2" key="1">
    <citation type="submission" date="2020-07" db="EMBL/GenBank/DDBJ databases">
        <title>Description of Limosilactobacillus balticus sp. nov., Limosilactobacillus agrestis sp. nov., Limosilactobacillus albertensis sp. nov., Limosilactobacillus rudii sp. nov., Limosilactobacillus fastidiosus sp. nov., five novel Limosilactobacillus species isolated from the vertebrate gastrointestinal tract, and proposal of 6 subspecies of Limosilactobacillus reuteri adapted to the gastrointestinal tract of specific vertebrate hosts.</title>
        <authorList>
            <person name="Li F."/>
            <person name="Cheng C."/>
            <person name="Zheng J."/>
            <person name="Quevedo R.M."/>
            <person name="Li J."/>
            <person name="Roos S."/>
            <person name="Gaenzle M.G."/>
            <person name="Walter J."/>
        </authorList>
    </citation>
    <scope>NUCLEOTIDE SEQUENCE [LARGE SCALE GENOMIC DNA]</scope>
    <source>
        <strain evidence="1 2">RRLNB_1_1</strain>
    </source>
</reference>
<comment type="caution">
    <text evidence="1">The sequence shown here is derived from an EMBL/GenBank/DDBJ whole genome shotgun (WGS) entry which is preliminary data.</text>
</comment>
<dbReference type="EMBL" id="JACIVC010000055">
    <property type="protein sequence ID" value="MBB1069609.1"/>
    <property type="molecule type" value="Genomic_DNA"/>
</dbReference>
<dbReference type="InterPro" id="IPR017034">
    <property type="entry name" value="Abi_system_AbiD/AbiF"/>
</dbReference>
<keyword evidence="2" id="KW-1185">Reference proteome</keyword>
<accession>A0A7W3TRK8</accession>
<dbReference type="InterPro" id="IPR011664">
    <property type="entry name" value="Abi_system_AbiD/AbiF-like"/>
</dbReference>
<organism evidence="1 2">
    <name type="scientific">Limosilactobacillus albertensis</name>
    <dbReference type="NCBI Taxonomy" id="2759752"/>
    <lineage>
        <taxon>Bacteria</taxon>
        <taxon>Bacillati</taxon>
        <taxon>Bacillota</taxon>
        <taxon>Bacilli</taxon>
        <taxon>Lactobacillales</taxon>
        <taxon>Lactobacillaceae</taxon>
        <taxon>Limosilactobacillus</taxon>
    </lineage>
</organism>
<dbReference type="AlphaFoldDB" id="A0A7W3TRK8"/>